<name>A0A2A4Z6P4_9PROT</name>
<dbReference type="PRINTS" id="PR00081">
    <property type="entry name" value="GDHRDH"/>
</dbReference>
<dbReference type="PANTHER" id="PTHR42760:SF122">
    <property type="entry name" value="NAD(P)-BINDING PROTEIN"/>
    <property type="match status" value="1"/>
</dbReference>
<dbReference type="PRINTS" id="PR00080">
    <property type="entry name" value="SDRFAMILY"/>
</dbReference>
<dbReference type="InterPro" id="IPR020904">
    <property type="entry name" value="Sc_DH/Rdtase_CS"/>
</dbReference>
<dbReference type="InterPro" id="IPR002347">
    <property type="entry name" value="SDR_fam"/>
</dbReference>
<evidence type="ECO:0000256" key="2">
    <source>
        <dbReference type="RuleBase" id="RU000363"/>
    </source>
</evidence>
<gene>
    <name evidence="3" type="ORF">COB13_05115</name>
</gene>
<dbReference type="EMBL" id="NVUS01000004">
    <property type="protein sequence ID" value="PCJ02571.1"/>
    <property type="molecule type" value="Genomic_DNA"/>
</dbReference>
<sequence>MTIDKSKGLVIVTGGTFGIGKSITFLLAERGWSVLSFGLESVQVSSLAGGSIGELQEEANASNLPIKFMVADITKESEIEMVIDFAIKEYGKIHALINNAAIGPLGTVLDTKPDLWDQIHAVNLKGPYLTSRAVIPHMISAGGGRIVNVASGAAWGKPNMASYSTSKGGLIAFSAALALDHFKDCIAVNTVIPGGGGIVSGMSLGRTNGNLDKLRSNAIGNVAGRHTTGEDLAKAIAFLISEDADAISGTIIDVGCFAHQGSSTPITSRL</sequence>
<comment type="caution">
    <text evidence="3">The sequence shown here is derived from an EMBL/GenBank/DDBJ whole genome shotgun (WGS) entry which is preliminary data.</text>
</comment>
<dbReference type="Gene3D" id="3.40.50.720">
    <property type="entry name" value="NAD(P)-binding Rossmann-like Domain"/>
    <property type="match status" value="1"/>
</dbReference>
<accession>A0A2A4Z6P4</accession>
<dbReference type="GO" id="GO:0016616">
    <property type="term" value="F:oxidoreductase activity, acting on the CH-OH group of donors, NAD or NADP as acceptor"/>
    <property type="evidence" value="ECO:0007669"/>
    <property type="project" value="TreeGrafter"/>
</dbReference>
<reference key="1">
    <citation type="submission" date="2017-08" db="EMBL/GenBank/DDBJ databases">
        <title>A dynamic microbial community with high functional redundancy inhabits the cold, oxic subseafloor aquifer.</title>
        <authorList>
            <person name="Tully B.J."/>
            <person name="Wheat C.G."/>
            <person name="Glazer B.T."/>
            <person name="Huber J.A."/>
        </authorList>
    </citation>
    <scope>NUCLEOTIDE SEQUENCE [LARGE SCALE GENOMIC DNA]</scope>
</reference>
<dbReference type="AlphaFoldDB" id="A0A2A4Z6P4"/>
<reference evidence="3" key="2">
    <citation type="journal article" date="2018" name="ISME J.">
        <title>A dynamic microbial community with high functional redundancy inhabits the cold, oxic subseafloor aquifer.</title>
        <authorList>
            <person name="Tully B.J."/>
            <person name="Wheat C.G."/>
            <person name="Glazer B.T."/>
            <person name="Huber J.A."/>
        </authorList>
    </citation>
    <scope>NUCLEOTIDE SEQUENCE</scope>
    <source>
        <strain evidence="3">NORP83</strain>
    </source>
</reference>
<protein>
    <submittedName>
        <fullName evidence="3">Short-chain dehydrogenase</fullName>
    </submittedName>
</protein>
<organism evidence="3">
    <name type="scientific">OCS116 cluster bacterium</name>
    <dbReference type="NCBI Taxonomy" id="2030921"/>
    <lineage>
        <taxon>Bacteria</taxon>
        <taxon>Pseudomonadati</taxon>
        <taxon>Pseudomonadota</taxon>
        <taxon>Alphaproteobacteria</taxon>
        <taxon>OCS116 cluster</taxon>
    </lineage>
</organism>
<dbReference type="PROSITE" id="PS00061">
    <property type="entry name" value="ADH_SHORT"/>
    <property type="match status" value="1"/>
</dbReference>
<dbReference type="SUPFAM" id="SSF51735">
    <property type="entry name" value="NAD(P)-binding Rossmann-fold domains"/>
    <property type="match status" value="1"/>
</dbReference>
<comment type="similarity">
    <text evidence="1 2">Belongs to the short-chain dehydrogenases/reductases (SDR) family.</text>
</comment>
<evidence type="ECO:0000313" key="3">
    <source>
        <dbReference type="EMBL" id="PCJ02571.1"/>
    </source>
</evidence>
<dbReference type="Pfam" id="PF00106">
    <property type="entry name" value="adh_short"/>
    <property type="match status" value="1"/>
</dbReference>
<proteinExistence type="inferred from homology"/>
<dbReference type="GO" id="GO:0006633">
    <property type="term" value="P:fatty acid biosynthetic process"/>
    <property type="evidence" value="ECO:0007669"/>
    <property type="project" value="TreeGrafter"/>
</dbReference>
<evidence type="ECO:0000256" key="1">
    <source>
        <dbReference type="ARBA" id="ARBA00006484"/>
    </source>
</evidence>
<dbReference type="InterPro" id="IPR036291">
    <property type="entry name" value="NAD(P)-bd_dom_sf"/>
</dbReference>
<dbReference type="GO" id="GO:0048038">
    <property type="term" value="F:quinone binding"/>
    <property type="evidence" value="ECO:0007669"/>
    <property type="project" value="TreeGrafter"/>
</dbReference>
<dbReference type="CDD" id="cd05233">
    <property type="entry name" value="SDR_c"/>
    <property type="match status" value="1"/>
</dbReference>
<dbReference type="PANTHER" id="PTHR42760">
    <property type="entry name" value="SHORT-CHAIN DEHYDROGENASES/REDUCTASES FAMILY MEMBER"/>
    <property type="match status" value="1"/>
</dbReference>